<dbReference type="PANTHER" id="PTHR45339:SF1">
    <property type="entry name" value="HYBRID SIGNAL TRANSDUCTION HISTIDINE KINASE J"/>
    <property type="match status" value="1"/>
</dbReference>
<dbReference type="SUPFAM" id="SSF52172">
    <property type="entry name" value="CheY-like"/>
    <property type="match status" value="1"/>
</dbReference>
<dbReference type="InterPro" id="IPR035965">
    <property type="entry name" value="PAS-like_dom_sf"/>
</dbReference>
<evidence type="ECO:0000259" key="14">
    <source>
        <dbReference type="PROSITE" id="PS50109"/>
    </source>
</evidence>
<sequence length="766" mass="86643">MKDCILNGMPNPVIIYDASWKINRINQTALALLGYSEVGELLGMPVQHILSNRSAFPGEDLPSRLNSDSSLSAGPGIEMEHLSKDGKCLRFLAQFKKVADDENPGHFFYYESGFCLDELLQEVASEQQKRLDYWNLLADNVPGLTVVLVNKDLDMECSFGQKNADFFRASQDCGNKSFMGLLPPEFKAVLQPLFKIAREGTSVSREFSYRDDFFTITLDPLMDENGQFLCVVVVQNITETKLVEKKLMLSKEEAEDANEAKSDFVAKMSHEIRTPLNAIIGFSDQLKRTRLTNKQSDYLDIVNNSSQHLLSIVEDILVLSKVESGQIQVEPEPFKVGIVLKTVHDILGHRILKKDLAFKRQSDIPEDEVLLGDVAKLRQILINLMSNSIKFTHQGRIVLSCSTIHNTAKRRTIRFDVSDSGIGISRKELKFIFEPFHQIDNSLSRSYFGSGLGLTICKELVRSLGGEISVSSTLKKGSTFSFTLSFEKSQKPYMEHRSLSSKVHKDFFKNLNILFVDDDPINRMLGEIILKKYKAKVVFAKTGQEAIRRYKPGNFQIVLLDINMPELNGIEVAKQLREMEGHSKCRQPATIIAMTANALQRHIKKYIQSGMDDFILKPFTEENLYQKIALHASGTKDDGNHDFYDEAGSSATEGEDLEGLLKFTKGDKDFTLLMLTTFMDNSSNLLRQIKFDFERNDYPSIGESAHRLLPSMEQLGFHNTNKLLKSIERRYLRKESFKKDPQLVEKAIGEIAKCIASVKESMEAIK</sequence>
<dbReference type="Pfam" id="PF02518">
    <property type="entry name" value="HATPase_c"/>
    <property type="match status" value="1"/>
</dbReference>
<keyword evidence="8" id="KW-0067">ATP-binding</keyword>
<comment type="catalytic activity">
    <reaction evidence="1">
        <text>ATP + protein L-histidine = ADP + protein N-phospho-L-histidine.</text>
        <dbReference type="EC" id="2.7.13.3"/>
    </reaction>
</comment>
<evidence type="ECO:0000313" key="17">
    <source>
        <dbReference type="EMBL" id="GAO30794.1"/>
    </source>
</evidence>
<evidence type="ECO:0000256" key="4">
    <source>
        <dbReference type="ARBA" id="ARBA00022475"/>
    </source>
</evidence>
<dbReference type="CDD" id="cd16922">
    <property type="entry name" value="HATPase_EvgS-ArcB-TorS-like"/>
    <property type="match status" value="1"/>
</dbReference>
<evidence type="ECO:0000256" key="9">
    <source>
        <dbReference type="ARBA" id="ARBA00022989"/>
    </source>
</evidence>
<dbReference type="InterPro" id="IPR001789">
    <property type="entry name" value="Sig_transdc_resp-reg_receiver"/>
</dbReference>
<dbReference type="InterPro" id="IPR011006">
    <property type="entry name" value="CheY-like_superfamily"/>
</dbReference>
<dbReference type="Gene3D" id="1.20.120.160">
    <property type="entry name" value="HPT domain"/>
    <property type="match status" value="1"/>
</dbReference>
<keyword evidence="6" id="KW-0812">Transmembrane</keyword>
<dbReference type="SMART" id="SM00387">
    <property type="entry name" value="HATPase_c"/>
    <property type="match status" value="1"/>
</dbReference>
<dbReference type="PRINTS" id="PR00344">
    <property type="entry name" value="BCTRLSENSOR"/>
</dbReference>
<evidence type="ECO:0000256" key="11">
    <source>
        <dbReference type="ARBA" id="ARBA00023136"/>
    </source>
</evidence>
<evidence type="ECO:0000256" key="10">
    <source>
        <dbReference type="ARBA" id="ARBA00023012"/>
    </source>
</evidence>
<dbReference type="InterPro" id="IPR008207">
    <property type="entry name" value="Sig_transdc_His_kin_Hpt_dom"/>
</dbReference>
<dbReference type="EMBL" id="BAZW01000030">
    <property type="protein sequence ID" value="GAO30794.1"/>
    <property type="molecule type" value="Genomic_DNA"/>
</dbReference>
<evidence type="ECO:0000256" key="6">
    <source>
        <dbReference type="ARBA" id="ARBA00022692"/>
    </source>
</evidence>
<dbReference type="Pfam" id="PF00072">
    <property type="entry name" value="Response_reg"/>
    <property type="match status" value="1"/>
</dbReference>
<proteinExistence type="predicted"/>
<evidence type="ECO:0000259" key="16">
    <source>
        <dbReference type="PROSITE" id="PS50894"/>
    </source>
</evidence>
<dbReference type="GO" id="GO:0005524">
    <property type="term" value="F:ATP binding"/>
    <property type="evidence" value="ECO:0007669"/>
    <property type="project" value="UniProtKB-KW"/>
</dbReference>
<reference evidence="17 18" key="1">
    <citation type="journal article" date="2015" name="Microbes Environ.">
        <title>Distribution and evolution of nitrogen fixation genes in the phylum bacteroidetes.</title>
        <authorList>
            <person name="Inoue J."/>
            <person name="Oshima K."/>
            <person name="Suda W."/>
            <person name="Sakamoto M."/>
            <person name="Iino T."/>
            <person name="Noda S."/>
            <person name="Hongoh Y."/>
            <person name="Hattori M."/>
            <person name="Ohkuma M."/>
        </authorList>
    </citation>
    <scope>NUCLEOTIDE SEQUENCE [LARGE SCALE GENOMIC DNA]</scope>
    <source>
        <strain evidence="17">JCM 15548</strain>
    </source>
</reference>
<keyword evidence="18" id="KW-1185">Reference proteome</keyword>
<dbReference type="Pfam" id="PF13188">
    <property type="entry name" value="PAS_8"/>
    <property type="match status" value="1"/>
</dbReference>
<evidence type="ECO:0000256" key="1">
    <source>
        <dbReference type="ARBA" id="ARBA00000085"/>
    </source>
</evidence>
<comment type="subcellular location">
    <subcellularLocation>
        <location evidence="2">Cell membrane</location>
        <topology evidence="2">Multi-pass membrane protein</topology>
    </subcellularLocation>
</comment>
<dbReference type="Pfam" id="PF00512">
    <property type="entry name" value="HisKA"/>
    <property type="match status" value="1"/>
</dbReference>
<evidence type="ECO:0000256" key="8">
    <source>
        <dbReference type="ARBA" id="ARBA00022840"/>
    </source>
</evidence>
<keyword evidence="11" id="KW-0472">Membrane</keyword>
<dbReference type="PROSITE" id="PS50109">
    <property type="entry name" value="HIS_KIN"/>
    <property type="match status" value="1"/>
</dbReference>
<gene>
    <name evidence="17" type="ORF">JCM15548_13106</name>
</gene>
<dbReference type="Gene3D" id="3.30.565.10">
    <property type="entry name" value="Histidine kinase-like ATPase, C-terminal domain"/>
    <property type="match status" value="1"/>
</dbReference>
<dbReference type="SUPFAM" id="SSF55785">
    <property type="entry name" value="PYP-like sensor domain (PAS domain)"/>
    <property type="match status" value="1"/>
</dbReference>
<evidence type="ECO:0000256" key="7">
    <source>
        <dbReference type="ARBA" id="ARBA00022741"/>
    </source>
</evidence>
<dbReference type="CDD" id="cd00082">
    <property type="entry name" value="HisKA"/>
    <property type="match status" value="1"/>
</dbReference>
<keyword evidence="4" id="KW-1003">Cell membrane</keyword>
<dbReference type="PROSITE" id="PS50894">
    <property type="entry name" value="HPT"/>
    <property type="match status" value="1"/>
</dbReference>
<feature type="domain" description="Histidine kinase" evidence="14">
    <location>
        <begin position="267"/>
        <end position="488"/>
    </location>
</feature>
<evidence type="ECO:0000313" key="18">
    <source>
        <dbReference type="Proteomes" id="UP000032900"/>
    </source>
</evidence>
<feature type="modified residue" description="4-aspartylphosphate" evidence="13">
    <location>
        <position position="561"/>
    </location>
</feature>
<keyword evidence="7" id="KW-0547">Nucleotide-binding</keyword>
<dbReference type="Gene3D" id="3.40.50.2300">
    <property type="match status" value="1"/>
</dbReference>
<keyword evidence="9" id="KW-1133">Transmembrane helix</keyword>
<evidence type="ECO:0000256" key="12">
    <source>
        <dbReference type="PROSITE-ProRule" id="PRU00110"/>
    </source>
</evidence>
<evidence type="ECO:0000256" key="2">
    <source>
        <dbReference type="ARBA" id="ARBA00004651"/>
    </source>
</evidence>
<evidence type="ECO:0000256" key="3">
    <source>
        <dbReference type="ARBA" id="ARBA00012438"/>
    </source>
</evidence>
<dbReference type="InterPro" id="IPR003594">
    <property type="entry name" value="HATPase_dom"/>
</dbReference>
<dbReference type="STRING" id="1236989.JCM15548_13106"/>
<dbReference type="PROSITE" id="PS50110">
    <property type="entry name" value="RESPONSE_REGULATORY"/>
    <property type="match status" value="1"/>
</dbReference>
<dbReference type="InterPro" id="IPR000014">
    <property type="entry name" value="PAS"/>
</dbReference>
<dbReference type="CDD" id="cd00130">
    <property type="entry name" value="PAS"/>
    <property type="match status" value="1"/>
</dbReference>
<dbReference type="InterPro" id="IPR036097">
    <property type="entry name" value="HisK_dim/P_sf"/>
</dbReference>
<comment type="caution">
    <text evidence="17">The sequence shown here is derived from an EMBL/GenBank/DDBJ whole genome shotgun (WGS) entry which is preliminary data.</text>
</comment>
<organism evidence="17 18">
    <name type="scientific">Geofilum rubicundum JCM 15548</name>
    <dbReference type="NCBI Taxonomy" id="1236989"/>
    <lineage>
        <taxon>Bacteria</taxon>
        <taxon>Pseudomonadati</taxon>
        <taxon>Bacteroidota</taxon>
        <taxon>Bacteroidia</taxon>
        <taxon>Marinilabiliales</taxon>
        <taxon>Marinilabiliaceae</taxon>
        <taxon>Geofilum</taxon>
    </lineage>
</organism>
<protein>
    <recommendedName>
        <fullName evidence="3">histidine kinase</fullName>
        <ecNumber evidence="3">2.7.13.3</ecNumber>
    </recommendedName>
</protein>
<dbReference type="InterPro" id="IPR003661">
    <property type="entry name" value="HisK_dim/P_dom"/>
</dbReference>
<dbReference type="GO" id="GO:0005886">
    <property type="term" value="C:plasma membrane"/>
    <property type="evidence" value="ECO:0007669"/>
    <property type="project" value="UniProtKB-SubCell"/>
</dbReference>
<dbReference type="SUPFAM" id="SSF47384">
    <property type="entry name" value="Homodimeric domain of signal transducing histidine kinase"/>
    <property type="match status" value="1"/>
</dbReference>
<dbReference type="InterPro" id="IPR036890">
    <property type="entry name" value="HATPase_C_sf"/>
</dbReference>
<dbReference type="GO" id="GO:0000155">
    <property type="term" value="F:phosphorelay sensor kinase activity"/>
    <property type="evidence" value="ECO:0007669"/>
    <property type="project" value="InterPro"/>
</dbReference>
<dbReference type="AlphaFoldDB" id="A0A0E9LZW1"/>
<keyword evidence="5 13" id="KW-0597">Phosphoprotein</keyword>
<dbReference type="OrthoDB" id="1046984at2"/>
<evidence type="ECO:0000256" key="13">
    <source>
        <dbReference type="PROSITE-ProRule" id="PRU00169"/>
    </source>
</evidence>
<dbReference type="InterPro" id="IPR036641">
    <property type="entry name" value="HPT_dom_sf"/>
</dbReference>
<dbReference type="EC" id="2.7.13.3" evidence="3"/>
<dbReference type="SMART" id="SM00388">
    <property type="entry name" value="HisKA"/>
    <property type="match status" value="1"/>
</dbReference>
<dbReference type="FunFam" id="3.30.565.10:FF:000010">
    <property type="entry name" value="Sensor histidine kinase RcsC"/>
    <property type="match status" value="1"/>
</dbReference>
<name>A0A0E9LZW1_9BACT</name>
<feature type="domain" description="HPt" evidence="16">
    <location>
        <begin position="667"/>
        <end position="765"/>
    </location>
</feature>
<accession>A0A0E9LZW1</accession>
<dbReference type="Gene3D" id="3.30.450.20">
    <property type="entry name" value="PAS domain"/>
    <property type="match status" value="2"/>
</dbReference>
<evidence type="ECO:0000256" key="5">
    <source>
        <dbReference type="ARBA" id="ARBA00022553"/>
    </source>
</evidence>
<feature type="modified residue" description="Phosphohistidine" evidence="12">
    <location>
        <position position="706"/>
    </location>
</feature>
<dbReference type="SMART" id="SM00448">
    <property type="entry name" value="REC"/>
    <property type="match status" value="1"/>
</dbReference>
<dbReference type="CDD" id="cd17546">
    <property type="entry name" value="REC_hyHK_CKI1_RcsC-like"/>
    <property type="match status" value="1"/>
</dbReference>
<dbReference type="SUPFAM" id="SSF55874">
    <property type="entry name" value="ATPase domain of HSP90 chaperone/DNA topoisomerase II/histidine kinase"/>
    <property type="match status" value="1"/>
</dbReference>
<dbReference type="InterPro" id="IPR005467">
    <property type="entry name" value="His_kinase_dom"/>
</dbReference>
<keyword evidence="10" id="KW-0902">Two-component regulatory system</keyword>
<dbReference type="InterPro" id="IPR004358">
    <property type="entry name" value="Sig_transdc_His_kin-like_C"/>
</dbReference>
<feature type="domain" description="Response regulatory" evidence="15">
    <location>
        <begin position="512"/>
        <end position="632"/>
    </location>
</feature>
<dbReference type="SUPFAM" id="SSF47226">
    <property type="entry name" value="Histidine-containing phosphotransfer domain, HPT domain"/>
    <property type="match status" value="1"/>
</dbReference>
<evidence type="ECO:0000259" key="15">
    <source>
        <dbReference type="PROSITE" id="PS50110"/>
    </source>
</evidence>
<dbReference type="Gene3D" id="1.10.287.130">
    <property type="match status" value="1"/>
</dbReference>
<dbReference type="PANTHER" id="PTHR45339">
    <property type="entry name" value="HYBRID SIGNAL TRANSDUCTION HISTIDINE KINASE J"/>
    <property type="match status" value="1"/>
</dbReference>
<dbReference type="Proteomes" id="UP000032900">
    <property type="component" value="Unassembled WGS sequence"/>
</dbReference>